<proteinExistence type="predicted"/>
<reference evidence="6 7" key="1">
    <citation type="submission" date="2010-08" db="EMBL/GenBank/DDBJ databases">
        <title>Complete sequence of Clostridium cellulovorans 743B.</title>
        <authorList>
            <consortium name="US DOE Joint Genome Institute"/>
            <person name="Lucas S."/>
            <person name="Copeland A."/>
            <person name="Lapidus A."/>
            <person name="Cheng J.-F."/>
            <person name="Bruce D."/>
            <person name="Goodwin L."/>
            <person name="Pitluck S."/>
            <person name="Chertkov O."/>
            <person name="Detter J.C."/>
            <person name="Han C."/>
            <person name="Tapia R."/>
            <person name="Land M."/>
            <person name="Hauser L."/>
            <person name="Chang Y.-J."/>
            <person name="Jeffries C."/>
            <person name="Kyrpides N."/>
            <person name="Ivanova N."/>
            <person name="Mikhailova N."/>
            <person name="Hemme C.L."/>
            <person name="Woyke T."/>
        </authorList>
    </citation>
    <scope>NUCLEOTIDE SEQUENCE [LARGE SCALE GENOMIC DNA]</scope>
    <source>
        <strain evidence="7">ATCC 35296 / DSM 3052 / OCM 3 / 743B</strain>
    </source>
</reference>
<dbReference type="SUPFAM" id="SSF52172">
    <property type="entry name" value="CheY-like"/>
    <property type="match status" value="1"/>
</dbReference>
<gene>
    <name evidence="6" type="ordered locus">Clocel_0964</name>
</gene>
<dbReference type="PANTHER" id="PTHR44591">
    <property type="entry name" value="STRESS RESPONSE REGULATOR PROTEIN 1"/>
    <property type="match status" value="1"/>
</dbReference>
<keyword evidence="7" id="KW-1185">Reference proteome</keyword>
<feature type="modified residue" description="4-aspartylphosphate" evidence="4">
    <location>
        <position position="55"/>
    </location>
</feature>
<evidence type="ECO:0000256" key="3">
    <source>
        <dbReference type="ARBA" id="ARBA00024867"/>
    </source>
</evidence>
<evidence type="ECO:0000256" key="1">
    <source>
        <dbReference type="ARBA" id="ARBA00018672"/>
    </source>
</evidence>
<dbReference type="Proteomes" id="UP000002730">
    <property type="component" value="Chromosome"/>
</dbReference>
<dbReference type="InterPro" id="IPR011006">
    <property type="entry name" value="CheY-like_superfamily"/>
</dbReference>
<dbReference type="AlphaFoldDB" id="D9STB4"/>
<keyword evidence="2 4" id="KW-0597">Phosphoprotein</keyword>
<dbReference type="PROSITE" id="PS50110">
    <property type="entry name" value="RESPONSE_REGULATORY"/>
    <property type="match status" value="1"/>
</dbReference>
<evidence type="ECO:0000256" key="4">
    <source>
        <dbReference type="PROSITE-ProRule" id="PRU00169"/>
    </source>
</evidence>
<dbReference type="PANTHER" id="PTHR44591:SF19">
    <property type="entry name" value="TWO-COMPONENT RESPONSE REGULATOR-RELATED"/>
    <property type="match status" value="1"/>
</dbReference>
<evidence type="ECO:0000313" key="7">
    <source>
        <dbReference type="Proteomes" id="UP000002730"/>
    </source>
</evidence>
<dbReference type="SMART" id="SM00448">
    <property type="entry name" value="REC"/>
    <property type="match status" value="1"/>
</dbReference>
<dbReference type="KEGG" id="ccb:Clocel_0964"/>
<dbReference type="STRING" id="573061.Clocel_0964"/>
<accession>D9STB4</accession>
<organism evidence="6 7">
    <name type="scientific">Clostridium cellulovorans (strain ATCC 35296 / DSM 3052 / OCM 3 / 743B)</name>
    <dbReference type="NCBI Taxonomy" id="573061"/>
    <lineage>
        <taxon>Bacteria</taxon>
        <taxon>Bacillati</taxon>
        <taxon>Bacillota</taxon>
        <taxon>Clostridia</taxon>
        <taxon>Eubacteriales</taxon>
        <taxon>Clostridiaceae</taxon>
        <taxon>Clostridium</taxon>
    </lineage>
</organism>
<dbReference type="RefSeq" id="WP_010076423.1">
    <property type="nucleotide sequence ID" value="NC_014393.1"/>
</dbReference>
<dbReference type="HOGENOM" id="CLU_1330020_0_0_9"/>
<evidence type="ECO:0000256" key="2">
    <source>
        <dbReference type="ARBA" id="ARBA00022553"/>
    </source>
</evidence>
<dbReference type="CDD" id="cd17569">
    <property type="entry name" value="REC_HupR-like"/>
    <property type="match status" value="1"/>
</dbReference>
<dbReference type="OrthoDB" id="9802066at2"/>
<dbReference type="GO" id="GO:0000160">
    <property type="term" value="P:phosphorelay signal transduction system"/>
    <property type="evidence" value="ECO:0007669"/>
    <property type="project" value="InterPro"/>
</dbReference>
<protein>
    <recommendedName>
        <fullName evidence="1">Stage 0 sporulation protein A homolog</fullName>
    </recommendedName>
</protein>
<dbReference type="eggNOG" id="COG3437">
    <property type="taxonomic scope" value="Bacteria"/>
</dbReference>
<dbReference type="InterPro" id="IPR050595">
    <property type="entry name" value="Bact_response_regulator"/>
</dbReference>
<name>D9STB4_CLOC7</name>
<dbReference type="InterPro" id="IPR001789">
    <property type="entry name" value="Sig_transdc_resp-reg_receiver"/>
</dbReference>
<feature type="domain" description="Response regulatory" evidence="5">
    <location>
        <begin position="6"/>
        <end position="121"/>
    </location>
</feature>
<dbReference type="EMBL" id="CP002160">
    <property type="protein sequence ID" value="ADL50730.1"/>
    <property type="molecule type" value="Genomic_DNA"/>
</dbReference>
<comment type="function">
    <text evidence="3">May play the central regulatory role in sporulation. It may be an element of the effector pathway responsible for the activation of sporulation genes in response to nutritional stress. Spo0A may act in concert with spo0H (a sigma factor) to control the expression of some genes that are critical to the sporulation process.</text>
</comment>
<evidence type="ECO:0000259" key="5">
    <source>
        <dbReference type="PROSITE" id="PS50110"/>
    </source>
</evidence>
<sequence>MTYSHSILFVDDQEDVLTLINRILKDEKYNKFFAKNVLEAMEIVNKEKIDVIVTDMIMPNVSGLQLLELIKSTHPHIVRVVLSGYSQVPSILDAINKGDIFRYITKPWKVNDQGKMILREAIEYSDYIKENSKETNNYSKISIDKEELKNIMKLYNKEFFIIVDNKLLTASDNEITKNLEELLSAENLCNYDKHQLNSNTSIYIKK</sequence>
<dbReference type="Pfam" id="PF00072">
    <property type="entry name" value="Response_reg"/>
    <property type="match status" value="1"/>
</dbReference>
<evidence type="ECO:0000313" key="6">
    <source>
        <dbReference type="EMBL" id="ADL50730.1"/>
    </source>
</evidence>
<dbReference type="Gene3D" id="3.40.50.2300">
    <property type="match status" value="1"/>
</dbReference>